<organism evidence="2 3">
    <name type="scientific">Planomonospora corallina</name>
    <dbReference type="NCBI Taxonomy" id="1806052"/>
    <lineage>
        <taxon>Bacteria</taxon>
        <taxon>Bacillati</taxon>
        <taxon>Actinomycetota</taxon>
        <taxon>Actinomycetes</taxon>
        <taxon>Streptosporangiales</taxon>
        <taxon>Streptosporangiaceae</taxon>
        <taxon>Planomonospora</taxon>
    </lineage>
</organism>
<dbReference type="Proteomes" id="UP001595850">
    <property type="component" value="Unassembled WGS sequence"/>
</dbReference>
<accession>A0ABV8I5V6</accession>
<feature type="compositionally biased region" description="Low complexity" evidence="1">
    <location>
        <begin position="61"/>
        <end position="71"/>
    </location>
</feature>
<name>A0ABV8I5V6_9ACTN</name>
<keyword evidence="3" id="KW-1185">Reference proteome</keyword>
<feature type="region of interest" description="Disordered" evidence="1">
    <location>
        <begin position="42"/>
        <end position="96"/>
    </location>
</feature>
<reference evidence="3" key="1">
    <citation type="journal article" date="2019" name="Int. J. Syst. Evol. Microbiol.">
        <title>The Global Catalogue of Microorganisms (GCM) 10K type strain sequencing project: providing services to taxonomists for standard genome sequencing and annotation.</title>
        <authorList>
            <consortium name="The Broad Institute Genomics Platform"/>
            <consortium name="The Broad Institute Genome Sequencing Center for Infectious Disease"/>
            <person name="Wu L."/>
            <person name="Ma J."/>
        </authorList>
    </citation>
    <scope>NUCLEOTIDE SEQUENCE [LARGE SCALE GENOMIC DNA]</scope>
    <source>
        <strain evidence="3">TBRC 4489</strain>
    </source>
</reference>
<dbReference type="RefSeq" id="WP_377286564.1">
    <property type="nucleotide sequence ID" value="NZ_JBHSBM010000012.1"/>
</dbReference>
<evidence type="ECO:0000256" key="1">
    <source>
        <dbReference type="SAM" id="MobiDB-lite"/>
    </source>
</evidence>
<evidence type="ECO:0008006" key="4">
    <source>
        <dbReference type="Google" id="ProtNLM"/>
    </source>
</evidence>
<evidence type="ECO:0000313" key="2">
    <source>
        <dbReference type="EMBL" id="MFC4058299.1"/>
    </source>
</evidence>
<dbReference type="EMBL" id="JBHSBM010000012">
    <property type="protein sequence ID" value="MFC4058299.1"/>
    <property type="molecule type" value="Genomic_DNA"/>
</dbReference>
<comment type="caution">
    <text evidence="2">The sequence shown here is derived from an EMBL/GenBank/DDBJ whole genome shotgun (WGS) entry which is preliminary data.</text>
</comment>
<protein>
    <recommendedName>
        <fullName evidence="4">Alanine dehydrogenase/pyridine nucleotide transhydrogenase N-terminal domain-containing protein</fullName>
    </recommendedName>
</protein>
<feature type="compositionally biased region" description="Gly residues" evidence="1">
    <location>
        <begin position="72"/>
        <end position="87"/>
    </location>
</feature>
<proteinExistence type="predicted"/>
<evidence type="ECO:0000313" key="3">
    <source>
        <dbReference type="Proteomes" id="UP001595850"/>
    </source>
</evidence>
<sequence>MTAPVVIGPDTPGEPGWVEARSVADIERLVRAGHTVVVTPAELAGSAGPAPTAGPGPNAAPAPGGRPEGAADGTGTGGSPAGTADGGETGDAEAEAAELAAASVCAWLGARVFRTTRPGQVRLAVEMTESLAGRRPPALARRGLA</sequence>
<gene>
    <name evidence="2" type="ORF">ACFOWE_08340</name>
</gene>